<dbReference type="EMBL" id="WWNE01000012">
    <property type="protein sequence ID" value="NBG67015.1"/>
    <property type="molecule type" value="Genomic_DNA"/>
</dbReference>
<sequence length="246" mass="26627">MRKIVVALFAILISSPVLQAQEEETLKPVDGNWGVLLNLNGLIDNIRLSNASSPINTSLVTGKYYLSTSKVLRVDLGPSIQSKKSFREDSIGSSLRAIDSTYKKSSLYLAVGLEKHFSGTKRLDPYIGGQIGIGLIGKTKIEEEIRTVSSAGTDRETITFEQDGGFAIGLNAIAGFNYFVAKNFALGAEYTLGYNFLKDGGNFSRVTQVNPISGSASSDVEKGKSQVNTNSFVVEGNARILISYYF</sequence>
<dbReference type="RefSeq" id="WP_160633966.1">
    <property type="nucleotide sequence ID" value="NZ_WWNE01000012.1"/>
</dbReference>
<dbReference type="AlphaFoldDB" id="A0A6N9NRH2"/>
<evidence type="ECO:0000256" key="2">
    <source>
        <dbReference type="SAM" id="SignalP"/>
    </source>
</evidence>
<dbReference type="InterPro" id="IPR027385">
    <property type="entry name" value="Beta-barrel_OMP"/>
</dbReference>
<feature type="signal peptide" evidence="2">
    <location>
        <begin position="1"/>
        <end position="20"/>
    </location>
</feature>
<feature type="chain" id="PRO_5027119112" evidence="2">
    <location>
        <begin position="21"/>
        <end position="246"/>
    </location>
</feature>
<reference evidence="4 5" key="1">
    <citation type="submission" date="2019-12" db="EMBL/GenBank/DDBJ databases">
        <authorList>
            <person name="Zhao J."/>
        </authorList>
    </citation>
    <scope>NUCLEOTIDE SEQUENCE [LARGE SCALE GENOMIC DNA]</scope>
    <source>
        <strain evidence="4 5">S-15</strain>
    </source>
</reference>
<dbReference type="Pfam" id="PF13505">
    <property type="entry name" value="OMP_b-brl"/>
    <property type="match status" value="1"/>
</dbReference>
<comment type="caution">
    <text evidence="4">The sequence shown here is derived from an EMBL/GenBank/DDBJ whole genome shotgun (WGS) entry which is preliminary data.</text>
</comment>
<dbReference type="Gene3D" id="2.40.160.20">
    <property type="match status" value="1"/>
</dbReference>
<protein>
    <submittedName>
        <fullName evidence="4">Outer membrane beta-barrel protein</fullName>
    </submittedName>
</protein>
<proteinExistence type="predicted"/>
<evidence type="ECO:0000313" key="5">
    <source>
        <dbReference type="Proteomes" id="UP000470771"/>
    </source>
</evidence>
<feature type="domain" description="Outer membrane protein beta-barrel" evidence="3">
    <location>
        <begin position="7"/>
        <end position="202"/>
    </location>
</feature>
<keyword evidence="5" id="KW-1185">Reference proteome</keyword>
<keyword evidence="1 2" id="KW-0732">Signal</keyword>
<dbReference type="SUPFAM" id="SSF56925">
    <property type="entry name" value="OMPA-like"/>
    <property type="match status" value="1"/>
</dbReference>
<evidence type="ECO:0000259" key="3">
    <source>
        <dbReference type="Pfam" id="PF13505"/>
    </source>
</evidence>
<accession>A0A6N9NRH2</accession>
<organism evidence="4 5">
    <name type="scientific">Acidiluteibacter ferrifornacis</name>
    <dbReference type="NCBI Taxonomy" id="2692424"/>
    <lineage>
        <taxon>Bacteria</taxon>
        <taxon>Pseudomonadati</taxon>
        <taxon>Bacteroidota</taxon>
        <taxon>Flavobacteriia</taxon>
        <taxon>Flavobacteriales</taxon>
        <taxon>Cryomorphaceae</taxon>
        <taxon>Acidiluteibacter</taxon>
    </lineage>
</organism>
<evidence type="ECO:0000256" key="1">
    <source>
        <dbReference type="ARBA" id="ARBA00022729"/>
    </source>
</evidence>
<dbReference type="InterPro" id="IPR011250">
    <property type="entry name" value="OMP/PagP_B-barrel"/>
</dbReference>
<name>A0A6N9NRH2_9FLAO</name>
<dbReference type="Proteomes" id="UP000470771">
    <property type="component" value="Unassembled WGS sequence"/>
</dbReference>
<gene>
    <name evidence="4" type="ORF">GQN54_12875</name>
</gene>
<evidence type="ECO:0000313" key="4">
    <source>
        <dbReference type="EMBL" id="NBG67015.1"/>
    </source>
</evidence>